<dbReference type="SUPFAM" id="SSF102712">
    <property type="entry name" value="JAB1/MPN domain"/>
    <property type="match status" value="1"/>
</dbReference>
<dbReference type="SUPFAM" id="SSF46689">
    <property type="entry name" value="Homeodomain-like"/>
    <property type="match status" value="1"/>
</dbReference>
<keyword evidence="5" id="KW-1185">Reference proteome</keyword>
<feature type="region of interest" description="Disordered" evidence="1">
    <location>
        <begin position="35"/>
        <end position="125"/>
    </location>
</feature>
<dbReference type="InterPro" id="IPR001005">
    <property type="entry name" value="SANT/Myb"/>
</dbReference>
<feature type="region of interest" description="Disordered" evidence="1">
    <location>
        <begin position="281"/>
        <end position="345"/>
    </location>
</feature>
<dbReference type="EMBL" id="MU620920">
    <property type="protein sequence ID" value="KAI8579403.1"/>
    <property type="molecule type" value="Genomic_DNA"/>
</dbReference>
<feature type="domain" description="MPN" evidence="2">
    <location>
        <begin position="376"/>
        <end position="510"/>
    </location>
</feature>
<evidence type="ECO:0000259" key="3">
    <source>
        <dbReference type="PROSITE" id="PS51294"/>
    </source>
</evidence>
<evidence type="ECO:0000313" key="5">
    <source>
        <dbReference type="Proteomes" id="UP001206595"/>
    </source>
</evidence>
<evidence type="ECO:0000313" key="4">
    <source>
        <dbReference type="EMBL" id="KAI8579403.1"/>
    </source>
</evidence>
<dbReference type="SMART" id="SM00717">
    <property type="entry name" value="SANT"/>
    <property type="match status" value="1"/>
</dbReference>
<dbReference type="GO" id="GO:0008237">
    <property type="term" value="F:metallopeptidase activity"/>
    <property type="evidence" value="ECO:0007669"/>
    <property type="project" value="InterPro"/>
</dbReference>
<feature type="compositionally biased region" description="Basic and acidic residues" evidence="1">
    <location>
        <begin position="241"/>
        <end position="255"/>
    </location>
</feature>
<accession>A0AAD5E8K9</accession>
<dbReference type="CDD" id="cd00167">
    <property type="entry name" value="SANT"/>
    <property type="match status" value="1"/>
</dbReference>
<evidence type="ECO:0008006" key="6">
    <source>
        <dbReference type="Google" id="ProtNLM"/>
    </source>
</evidence>
<dbReference type="InterPro" id="IPR017930">
    <property type="entry name" value="Myb_dom"/>
</dbReference>
<dbReference type="PANTHER" id="PTHR10410">
    <property type="entry name" value="EUKARYOTIC TRANSLATION INITIATION FACTOR 3 -RELATED"/>
    <property type="match status" value="1"/>
</dbReference>
<dbReference type="SMART" id="SM00232">
    <property type="entry name" value="JAB_MPN"/>
    <property type="match status" value="1"/>
</dbReference>
<dbReference type="InterPro" id="IPR009057">
    <property type="entry name" value="Homeodomain-like_sf"/>
</dbReference>
<dbReference type="Pfam" id="PF01398">
    <property type="entry name" value="JAB"/>
    <property type="match status" value="1"/>
</dbReference>
<dbReference type="Gene3D" id="1.10.10.60">
    <property type="entry name" value="Homeodomain-like"/>
    <property type="match status" value="1"/>
</dbReference>
<reference evidence="4" key="1">
    <citation type="submission" date="2021-06" db="EMBL/GenBank/DDBJ databases">
        <authorList>
            <consortium name="DOE Joint Genome Institute"/>
            <person name="Mondo S.J."/>
            <person name="Amses K.R."/>
            <person name="Simmons D.R."/>
            <person name="Longcore J.E."/>
            <person name="Seto K."/>
            <person name="Alves G.H."/>
            <person name="Bonds A.E."/>
            <person name="Quandt C.A."/>
            <person name="Davis W.J."/>
            <person name="Chang Y."/>
            <person name="Letcher P.M."/>
            <person name="Powell M.J."/>
            <person name="Kuo A."/>
            <person name="Labutti K."/>
            <person name="Pangilinan J."/>
            <person name="Andreopoulos W."/>
            <person name="Tritt A."/>
            <person name="Riley R."/>
            <person name="Hundley H."/>
            <person name="Johnson J."/>
            <person name="Lipzen A."/>
            <person name="Barry K."/>
            <person name="Berbee M.L."/>
            <person name="Buchler N.E."/>
            <person name="Grigoriev I.V."/>
            <person name="Spatafora J.W."/>
            <person name="Stajich J.E."/>
            <person name="James T.Y."/>
        </authorList>
    </citation>
    <scope>NUCLEOTIDE SEQUENCE</scope>
    <source>
        <strain evidence="4">AG</strain>
    </source>
</reference>
<evidence type="ECO:0000256" key="1">
    <source>
        <dbReference type="SAM" id="MobiDB-lite"/>
    </source>
</evidence>
<name>A0AAD5E8K9_UMBRA</name>
<dbReference type="Pfam" id="PF00249">
    <property type="entry name" value="Myb_DNA-binding"/>
    <property type="match status" value="1"/>
</dbReference>
<comment type="caution">
    <text evidence="4">The sequence shown here is derived from an EMBL/GenBank/DDBJ whole genome shotgun (WGS) entry which is preliminary data.</text>
</comment>
<reference evidence="4" key="2">
    <citation type="journal article" date="2022" name="Proc. Natl. Acad. Sci. U.S.A.">
        <title>Diploid-dominant life cycles characterize the early evolution of Fungi.</title>
        <authorList>
            <person name="Amses K.R."/>
            <person name="Simmons D.R."/>
            <person name="Longcore J.E."/>
            <person name="Mondo S.J."/>
            <person name="Seto K."/>
            <person name="Jeronimo G.H."/>
            <person name="Bonds A.E."/>
            <person name="Quandt C.A."/>
            <person name="Davis W.J."/>
            <person name="Chang Y."/>
            <person name="Federici B.A."/>
            <person name="Kuo A."/>
            <person name="LaButti K."/>
            <person name="Pangilinan J."/>
            <person name="Andreopoulos W."/>
            <person name="Tritt A."/>
            <person name="Riley R."/>
            <person name="Hundley H."/>
            <person name="Johnson J."/>
            <person name="Lipzen A."/>
            <person name="Barry K."/>
            <person name="Lang B.F."/>
            <person name="Cuomo C.A."/>
            <person name="Buchler N.E."/>
            <person name="Grigoriev I.V."/>
            <person name="Spatafora J.W."/>
            <person name="Stajich J.E."/>
            <person name="James T.Y."/>
        </authorList>
    </citation>
    <scope>NUCLEOTIDE SEQUENCE</scope>
    <source>
        <strain evidence="4">AG</strain>
    </source>
</reference>
<feature type="compositionally biased region" description="Basic and acidic residues" evidence="1">
    <location>
        <begin position="46"/>
        <end position="61"/>
    </location>
</feature>
<dbReference type="InterPro" id="IPR050242">
    <property type="entry name" value="JAMM_MPN+_peptidase_M67A"/>
</dbReference>
<protein>
    <recommendedName>
        <fullName evidence="6">Myb-like, SWIRM and MPN domain-containing protein 1</fullName>
    </recommendedName>
</protein>
<evidence type="ECO:0000259" key="2">
    <source>
        <dbReference type="PROSITE" id="PS50249"/>
    </source>
</evidence>
<dbReference type="Gene3D" id="3.40.140.10">
    <property type="entry name" value="Cytidine Deaminase, domain 2"/>
    <property type="match status" value="1"/>
</dbReference>
<dbReference type="AlphaFoldDB" id="A0AAD5E8K9"/>
<dbReference type="Proteomes" id="UP001206595">
    <property type="component" value="Unassembled WGS sequence"/>
</dbReference>
<feature type="region of interest" description="Disordered" evidence="1">
    <location>
        <begin position="236"/>
        <end position="268"/>
    </location>
</feature>
<dbReference type="RefSeq" id="XP_051444407.1">
    <property type="nucleotide sequence ID" value="XM_051589176.1"/>
</dbReference>
<organism evidence="4 5">
    <name type="scientific">Umbelopsis ramanniana AG</name>
    <dbReference type="NCBI Taxonomy" id="1314678"/>
    <lineage>
        <taxon>Eukaryota</taxon>
        <taxon>Fungi</taxon>
        <taxon>Fungi incertae sedis</taxon>
        <taxon>Mucoromycota</taxon>
        <taxon>Mucoromycotina</taxon>
        <taxon>Umbelopsidomycetes</taxon>
        <taxon>Umbelopsidales</taxon>
        <taxon>Umbelopsidaceae</taxon>
        <taxon>Umbelopsis</taxon>
    </lineage>
</organism>
<gene>
    <name evidence="4" type="ORF">K450DRAFT_241958</name>
</gene>
<feature type="compositionally biased region" description="Basic residues" evidence="1">
    <location>
        <begin position="75"/>
        <end position="84"/>
    </location>
</feature>
<dbReference type="GeneID" id="75914521"/>
<feature type="domain" description="HTH myb-type" evidence="3">
    <location>
        <begin position="149"/>
        <end position="203"/>
    </location>
</feature>
<dbReference type="PROSITE" id="PS50249">
    <property type="entry name" value="MPN"/>
    <property type="match status" value="1"/>
</dbReference>
<feature type="compositionally biased region" description="Gly residues" evidence="1">
    <location>
        <begin position="85"/>
        <end position="95"/>
    </location>
</feature>
<dbReference type="InterPro" id="IPR000555">
    <property type="entry name" value="JAMM/MPN+_dom"/>
</dbReference>
<sequence length="596" mass="66961">MPPKKQKSDAALTNAQEEEMSSALIAQLLAEDGMENDTGGYYAEYGNDRGVYDQYRRHDTDDSYEEESEDDYRPKPGKRGRGGKRGGSSRGGGAPRGRKRKAIPSTAEDEQPDPTTPVKHEISTEEISIVTGHQDLAEKKEKKPKKALAEGMKTGTYDADEEARFLEGLELFGREWTKLAAHIGTRDPNSLRSHAQKHFIKLYRDNIPLPDKVKLTGLGYTLSGKELDPNSAAAKPYLARHSSENEKPAVQESDNRVSLSTKDQDENRVQDLSVGVMDLSPLENKPITTTPAVTTGPPTSKKQKTTTPNHARFQEAIYDEDGRTSYSKSRLRQPRERSSISYSQLNGDTDPLTMIKCEPFCGKPASGVAGCQPFEMKMHSNVLVAMDFHAHLMTTEVIGFLAGQWNKETKHMVVQAAYPCRSLNTGQNDVNVEMDPTSAIEVRQQIEDQNMQVVGWYHSHPTFVPDPSLMDIENQKSYQTQWRDEHTLEPFVGAIVGPYDPKLPGSVSVINWFYLDSDRIIPKRLTYDIEEDHGITVQESDRMVKKKSPFALFIWGRGFPRFAFLHREKGRNLVTGCLSPPQKKWACLSQNEKKKN</sequence>
<proteinExistence type="predicted"/>
<dbReference type="PROSITE" id="PS51294">
    <property type="entry name" value="HTH_MYB"/>
    <property type="match status" value="1"/>
</dbReference>
<feature type="compositionally biased region" description="Low complexity" evidence="1">
    <location>
        <begin position="286"/>
        <end position="308"/>
    </location>
</feature>
<dbReference type="InterPro" id="IPR037518">
    <property type="entry name" value="MPN"/>
</dbReference>